<keyword evidence="3" id="KW-0645">Protease</keyword>
<evidence type="ECO:0000256" key="1">
    <source>
        <dbReference type="ARBA" id="ARBA00006096"/>
    </source>
</evidence>
<protein>
    <submittedName>
        <fullName evidence="3">D-alanyl-D-alanine carboxypeptidase/D-alanyl-D-alanine-endopeptidase</fullName>
        <ecNumber evidence="3">3.4.16.4</ecNumber>
    </submittedName>
</protein>
<dbReference type="NCBIfam" id="TIGR00666">
    <property type="entry name" value="PBP4"/>
    <property type="match status" value="1"/>
</dbReference>
<dbReference type="GO" id="GO:0009002">
    <property type="term" value="F:serine-type D-Ala-D-Ala carboxypeptidase activity"/>
    <property type="evidence" value="ECO:0007669"/>
    <property type="project" value="UniProtKB-EC"/>
</dbReference>
<keyword evidence="3" id="KW-0121">Carboxypeptidase</keyword>
<comment type="caution">
    <text evidence="3">The sequence shown here is derived from an EMBL/GenBank/DDBJ whole genome shotgun (WGS) entry which is preliminary data.</text>
</comment>
<dbReference type="EC" id="3.4.16.4" evidence="3"/>
<dbReference type="Pfam" id="PF02113">
    <property type="entry name" value="Peptidase_S13"/>
    <property type="match status" value="1"/>
</dbReference>
<evidence type="ECO:0000313" key="4">
    <source>
        <dbReference type="Proteomes" id="UP001165524"/>
    </source>
</evidence>
<evidence type="ECO:0000313" key="3">
    <source>
        <dbReference type="EMBL" id="MCK0537772.1"/>
    </source>
</evidence>
<name>A0ABT0E7F9_9GAMM</name>
<comment type="similarity">
    <text evidence="1">Belongs to the peptidase S13 family.</text>
</comment>
<dbReference type="InterPro" id="IPR012338">
    <property type="entry name" value="Beta-lactam/transpept-like"/>
</dbReference>
<dbReference type="Gene3D" id="3.50.80.20">
    <property type="entry name" value="D-Ala-D-Ala carboxypeptidase C, peptidase S13"/>
    <property type="match status" value="1"/>
</dbReference>
<keyword evidence="2 3" id="KW-0378">Hydrolase</keyword>
<dbReference type="PRINTS" id="PR00922">
    <property type="entry name" value="DADACBPTASE3"/>
</dbReference>
<gene>
    <name evidence="3" type="primary">dacB</name>
    <name evidence="3" type="ORF">MU846_08625</name>
</gene>
<sequence length="462" mass="50470">MSQWRAEVLKAAARAGVPESALAVAAIPLDGPGRAQYFNADIPFSPASTMKLVTTYAALEILGPTFRWHTRLYTDGERRGNTLRGNLYLVSGGDPKLTEERLWLLLRDLRAQGIERINGDLILDDSYFYLPATWPLFDDDGGNPYAPYLVEPDAMITNFNLHHLRARAENDQVQLWATPAIASLRLENQLRVAEPGMCPGARSLSWVPVADEDGSVTLTVSGALPSGCEVSHYMSLLPPDEYTGALLRALWENLGGRWTGDHYRGVLVAGTQLLATTSSPDLVSVVRDINKYSNNPMARQLYLTIGAQNRIAGDPNDFAATERVLREWLALKGVPVKGLVLDNGSGLSRIERLTARQLALMLQQAWRSPFAAEMIASMPLVAMDGTMRSRLRDTDMAGEGHIKTGSLRGVRAIAGFARDKRQTTWAVVLLVNHSGGPVSSALLDRMLAALRVSGAAITISER</sequence>
<dbReference type="EMBL" id="JALKII010000005">
    <property type="protein sequence ID" value="MCK0537772.1"/>
    <property type="molecule type" value="Genomic_DNA"/>
</dbReference>
<accession>A0ABT0E7F9</accession>
<keyword evidence="4" id="KW-1185">Reference proteome</keyword>
<dbReference type="PANTHER" id="PTHR30023">
    <property type="entry name" value="D-ALANYL-D-ALANINE CARBOXYPEPTIDASE"/>
    <property type="match status" value="1"/>
</dbReference>
<dbReference type="Proteomes" id="UP001165524">
    <property type="component" value="Unassembled WGS sequence"/>
</dbReference>
<dbReference type="PANTHER" id="PTHR30023:SF0">
    <property type="entry name" value="PENICILLIN-SENSITIVE CARBOXYPEPTIDASE A"/>
    <property type="match status" value="1"/>
</dbReference>
<organism evidence="3 4">
    <name type="scientific">Alcanivorax quisquiliarum</name>
    <dbReference type="NCBI Taxonomy" id="2933565"/>
    <lineage>
        <taxon>Bacteria</taxon>
        <taxon>Pseudomonadati</taxon>
        <taxon>Pseudomonadota</taxon>
        <taxon>Gammaproteobacteria</taxon>
        <taxon>Oceanospirillales</taxon>
        <taxon>Alcanivoracaceae</taxon>
        <taxon>Alcanivorax</taxon>
    </lineage>
</organism>
<proteinExistence type="inferred from homology"/>
<evidence type="ECO:0000256" key="2">
    <source>
        <dbReference type="ARBA" id="ARBA00022801"/>
    </source>
</evidence>
<dbReference type="Gene3D" id="3.40.710.10">
    <property type="entry name" value="DD-peptidase/beta-lactamase superfamily"/>
    <property type="match status" value="2"/>
</dbReference>
<dbReference type="SUPFAM" id="SSF56601">
    <property type="entry name" value="beta-lactamase/transpeptidase-like"/>
    <property type="match status" value="1"/>
</dbReference>
<dbReference type="InterPro" id="IPR000667">
    <property type="entry name" value="Peptidase_S13"/>
</dbReference>
<reference evidence="3" key="1">
    <citation type="submission" date="2022-04" db="EMBL/GenBank/DDBJ databases">
        <title>Alcanivorax sp. CY1518 draft genome sequence.</title>
        <authorList>
            <person name="Zhao G."/>
            <person name="An M."/>
        </authorList>
    </citation>
    <scope>NUCLEOTIDE SEQUENCE</scope>
    <source>
        <strain evidence="3">CY1518</strain>
    </source>
</reference>